<dbReference type="GO" id="GO:0006508">
    <property type="term" value="P:proteolysis"/>
    <property type="evidence" value="ECO:0007669"/>
    <property type="project" value="InterPro"/>
</dbReference>
<feature type="repeat" description="WD" evidence="3">
    <location>
        <begin position="43"/>
        <end position="77"/>
    </location>
</feature>
<dbReference type="OrthoDB" id="1492850at2"/>
<feature type="signal peptide" evidence="4">
    <location>
        <begin position="1"/>
        <end position="24"/>
    </location>
</feature>
<dbReference type="Pfam" id="PF00656">
    <property type="entry name" value="Peptidase_C14"/>
    <property type="match status" value="1"/>
</dbReference>
<dbReference type="InterPro" id="IPR001680">
    <property type="entry name" value="WD40_rpt"/>
</dbReference>
<dbReference type="PANTHER" id="PTHR22847:SF637">
    <property type="entry name" value="WD REPEAT DOMAIN 5B"/>
    <property type="match status" value="1"/>
</dbReference>
<dbReference type="PROSITE" id="PS50294">
    <property type="entry name" value="WD_REPEATS_REGION"/>
    <property type="match status" value="6"/>
</dbReference>
<gene>
    <name evidence="6" type="ORF">SAMN06269250_5313</name>
</gene>
<feature type="repeat" description="WD" evidence="3">
    <location>
        <begin position="162"/>
        <end position="203"/>
    </location>
</feature>
<evidence type="ECO:0000256" key="3">
    <source>
        <dbReference type="PROSITE-ProRule" id="PRU00221"/>
    </source>
</evidence>
<evidence type="ECO:0000256" key="2">
    <source>
        <dbReference type="ARBA" id="ARBA00022737"/>
    </source>
</evidence>
<feature type="repeat" description="WD" evidence="3">
    <location>
        <begin position="246"/>
        <end position="287"/>
    </location>
</feature>
<feature type="repeat" description="WD" evidence="3">
    <location>
        <begin position="78"/>
        <end position="119"/>
    </location>
</feature>
<name>A0A286GLM2_9BACT</name>
<dbReference type="PROSITE" id="PS00678">
    <property type="entry name" value="WD_REPEATS_1"/>
    <property type="match status" value="5"/>
</dbReference>
<protein>
    <submittedName>
        <fullName evidence="6">WD domain-containing protein, G-beta repeat-containing protein</fullName>
    </submittedName>
</protein>
<keyword evidence="2" id="KW-0677">Repeat</keyword>
<evidence type="ECO:0000256" key="1">
    <source>
        <dbReference type="ARBA" id="ARBA00022574"/>
    </source>
</evidence>
<accession>A0A286GLM2</accession>
<proteinExistence type="predicted"/>
<dbReference type="EMBL" id="OCNH01000005">
    <property type="protein sequence ID" value="SOD96445.1"/>
    <property type="molecule type" value="Genomic_DNA"/>
</dbReference>
<keyword evidence="7" id="KW-1185">Reference proteome</keyword>
<organism evidence="6 7">
    <name type="scientific">Spirosoma fluviale</name>
    <dbReference type="NCBI Taxonomy" id="1597977"/>
    <lineage>
        <taxon>Bacteria</taxon>
        <taxon>Pseudomonadati</taxon>
        <taxon>Bacteroidota</taxon>
        <taxon>Cytophagia</taxon>
        <taxon>Cytophagales</taxon>
        <taxon>Cytophagaceae</taxon>
        <taxon>Spirosoma</taxon>
    </lineage>
</organism>
<dbReference type="InterPro" id="IPR020472">
    <property type="entry name" value="WD40_PAC1"/>
</dbReference>
<sequence length="703" mass="77387">MKRVYLLRLILGFAALLTTSALFAKDPPGAKRFTSQLVDGVSINSVCFSPDGRYALSGSYDKTIKLWDVATRQEVRTFKGHGISVSSGCFSPDGRYALSGSYDKTIKLWEVATGKKLRTFKGHSSSVSSVCFSPDGRYALSGSYDETLKLWDVATGQEVRTFKGHASSVWSVCFSPDGRYILSGSYDKTIKLWDVATGQEVRTFKGHASSVWSVCFSPDGRYALSGSYDETLKLWGVATGQEVRTFKGHASSVNSVCFSPDGRYALSGSYDKTIKLWEVTTAQELSKWELNYQAKEVAFSPDGASALVGTDVYFVSFLLPGVAPKPQEPVRQQTAPVFSQFIWLSQPATVHEPTFTAKAVVVSNAPTPVTPQQLQLYINGKPQPAGQKDLIIQSLRQPQPGRYNWQQTLPLREGENEIVLGLTLPGQPEVRSEPLRITYLPPAKPNLYVLAIGVPGNGLTYASADAEQVGQLLKQQQGKLFNRVQTTYLNRKGQANATQLRIEMGLLPTFDITPNDVLLLFVSAHGKKLNLRNGQSDFAILSEDYDGRTLITEETTTLLYKHDILDNITGLKCKKLILFDACHSGEAVRKQGGKAKFLEDLQQAQAIIKQTPAGLITLASSSENELSWEDPAWQHGAFTKALLDGLQGKADTNGDRFVLVSELFSYLQKTVPALVKAKKAEDQHPKIYPETLTESQDFPLVTY</sequence>
<dbReference type="Proteomes" id="UP000219452">
    <property type="component" value="Unassembled WGS sequence"/>
</dbReference>
<keyword evidence="4" id="KW-0732">Signal</keyword>
<dbReference type="SUPFAM" id="SSF50978">
    <property type="entry name" value="WD40 repeat-like"/>
    <property type="match status" value="1"/>
</dbReference>
<dbReference type="PANTHER" id="PTHR22847">
    <property type="entry name" value="WD40 REPEAT PROTEIN"/>
    <property type="match status" value="1"/>
</dbReference>
<dbReference type="PRINTS" id="PR00320">
    <property type="entry name" value="GPROTEINBRPT"/>
</dbReference>
<dbReference type="InterPro" id="IPR015943">
    <property type="entry name" value="WD40/YVTN_repeat-like_dom_sf"/>
</dbReference>
<dbReference type="SMART" id="SM00320">
    <property type="entry name" value="WD40"/>
    <property type="match status" value="6"/>
</dbReference>
<evidence type="ECO:0000313" key="6">
    <source>
        <dbReference type="EMBL" id="SOD96445.1"/>
    </source>
</evidence>
<dbReference type="RefSeq" id="WP_097129928.1">
    <property type="nucleotide sequence ID" value="NZ_OCNH01000005.1"/>
</dbReference>
<evidence type="ECO:0000259" key="5">
    <source>
        <dbReference type="Pfam" id="PF00656"/>
    </source>
</evidence>
<feature type="repeat" description="WD" evidence="3">
    <location>
        <begin position="204"/>
        <end position="245"/>
    </location>
</feature>
<feature type="domain" description="Peptidase C14 caspase" evidence="5">
    <location>
        <begin position="459"/>
        <end position="694"/>
    </location>
</feature>
<dbReference type="Gene3D" id="3.40.50.1460">
    <property type="match status" value="1"/>
</dbReference>
<dbReference type="AlphaFoldDB" id="A0A286GLM2"/>
<dbReference type="InterPro" id="IPR036322">
    <property type="entry name" value="WD40_repeat_dom_sf"/>
</dbReference>
<feature type="chain" id="PRO_5013329960" evidence="4">
    <location>
        <begin position="25"/>
        <end position="703"/>
    </location>
</feature>
<reference evidence="7" key="1">
    <citation type="submission" date="2017-09" db="EMBL/GenBank/DDBJ databases">
        <authorList>
            <person name="Varghese N."/>
            <person name="Submissions S."/>
        </authorList>
    </citation>
    <scope>NUCLEOTIDE SEQUENCE [LARGE SCALE GENOMIC DNA]</scope>
    <source>
        <strain evidence="7">DSM 29961</strain>
    </source>
</reference>
<dbReference type="Gene3D" id="2.130.10.10">
    <property type="entry name" value="YVTN repeat-like/Quinoprotein amine dehydrogenase"/>
    <property type="match status" value="3"/>
</dbReference>
<keyword evidence="1 3" id="KW-0853">WD repeat</keyword>
<dbReference type="CDD" id="cd00200">
    <property type="entry name" value="WD40"/>
    <property type="match status" value="1"/>
</dbReference>
<dbReference type="GO" id="GO:0004197">
    <property type="term" value="F:cysteine-type endopeptidase activity"/>
    <property type="evidence" value="ECO:0007669"/>
    <property type="project" value="InterPro"/>
</dbReference>
<dbReference type="Pfam" id="PF00400">
    <property type="entry name" value="WD40"/>
    <property type="match status" value="6"/>
</dbReference>
<dbReference type="PROSITE" id="PS50082">
    <property type="entry name" value="WD_REPEATS_2"/>
    <property type="match status" value="6"/>
</dbReference>
<dbReference type="InterPro" id="IPR011600">
    <property type="entry name" value="Pept_C14_caspase"/>
</dbReference>
<feature type="repeat" description="WD" evidence="3">
    <location>
        <begin position="120"/>
        <end position="161"/>
    </location>
</feature>
<evidence type="ECO:0000256" key="4">
    <source>
        <dbReference type="SAM" id="SignalP"/>
    </source>
</evidence>
<evidence type="ECO:0000313" key="7">
    <source>
        <dbReference type="Proteomes" id="UP000219452"/>
    </source>
</evidence>
<dbReference type="InterPro" id="IPR019775">
    <property type="entry name" value="WD40_repeat_CS"/>
</dbReference>